<dbReference type="RefSeq" id="WP_344475223.1">
    <property type="nucleotide sequence ID" value="NZ_BAAAQX010000007.1"/>
</dbReference>
<accession>A0ABN3CEM4</accession>
<evidence type="ECO:0000256" key="1">
    <source>
        <dbReference type="SAM" id="MobiDB-lite"/>
    </source>
</evidence>
<feature type="chain" id="PRO_5046888458" description="Secreted protein" evidence="2">
    <location>
        <begin position="20"/>
        <end position="135"/>
    </location>
</feature>
<comment type="caution">
    <text evidence="3">The sequence shown here is derived from an EMBL/GenBank/DDBJ whole genome shotgun (WGS) entry which is preliminary data.</text>
</comment>
<feature type="signal peptide" evidence="2">
    <location>
        <begin position="1"/>
        <end position="19"/>
    </location>
</feature>
<feature type="region of interest" description="Disordered" evidence="1">
    <location>
        <begin position="23"/>
        <end position="47"/>
    </location>
</feature>
<proteinExistence type="predicted"/>
<keyword evidence="4" id="KW-1185">Reference proteome</keyword>
<protein>
    <recommendedName>
        <fullName evidence="5">Secreted protein</fullName>
    </recommendedName>
</protein>
<feature type="compositionally biased region" description="Low complexity" evidence="1">
    <location>
        <begin position="29"/>
        <end position="47"/>
    </location>
</feature>
<evidence type="ECO:0008006" key="5">
    <source>
        <dbReference type="Google" id="ProtNLM"/>
    </source>
</evidence>
<evidence type="ECO:0000313" key="4">
    <source>
        <dbReference type="Proteomes" id="UP001499843"/>
    </source>
</evidence>
<gene>
    <name evidence="3" type="ORF">GCM10009850_031970</name>
</gene>
<dbReference type="Proteomes" id="UP001499843">
    <property type="component" value="Unassembled WGS sequence"/>
</dbReference>
<name>A0ABN3CEM4_9ACTN</name>
<keyword evidence="2" id="KW-0732">Signal</keyword>
<sequence>MRISVAVVVPLVLCLTACGPEPLPPQATTPPASTTTPTPDPTPTLAGPGTVCGEVEAADGSLAAVAVQRGRADCAEAQRVLRAYYRPRTAKQGTAGIATVAGWECASSTAAEAMRTGRLTSCRKGTATIVADVIP</sequence>
<evidence type="ECO:0000256" key="2">
    <source>
        <dbReference type="SAM" id="SignalP"/>
    </source>
</evidence>
<dbReference type="EMBL" id="BAAAQX010000007">
    <property type="protein sequence ID" value="GAA2207739.1"/>
    <property type="molecule type" value="Genomic_DNA"/>
</dbReference>
<evidence type="ECO:0000313" key="3">
    <source>
        <dbReference type="EMBL" id="GAA2207739.1"/>
    </source>
</evidence>
<reference evidence="4" key="1">
    <citation type="journal article" date="2019" name="Int. J. Syst. Evol. Microbiol.">
        <title>The Global Catalogue of Microorganisms (GCM) 10K type strain sequencing project: providing services to taxonomists for standard genome sequencing and annotation.</title>
        <authorList>
            <consortium name="The Broad Institute Genomics Platform"/>
            <consortium name="The Broad Institute Genome Sequencing Center for Infectious Disease"/>
            <person name="Wu L."/>
            <person name="Ma J."/>
        </authorList>
    </citation>
    <scope>NUCLEOTIDE SEQUENCE [LARGE SCALE GENOMIC DNA]</scope>
    <source>
        <strain evidence="4">JCM 16114</strain>
    </source>
</reference>
<organism evidence="3 4">
    <name type="scientific">Nonomuraea monospora</name>
    <dbReference type="NCBI Taxonomy" id="568818"/>
    <lineage>
        <taxon>Bacteria</taxon>
        <taxon>Bacillati</taxon>
        <taxon>Actinomycetota</taxon>
        <taxon>Actinomycetes</taxon>
        <taxon>Streptosporangiales</taxon>
        <taxon>Streptosporangiaceae</taxon>
        <taxon>Nonomuraea</taxon>
    </lineage>
</organism>